<dbReference type="Pfam" id="PF03150">
    <property type="entry name" value="CCP_MauG"/>
    <property type="match status" value="1"/>
</dbReference>
<feature type="binding site" description="axial binding residue" evidence="9">
    <location>
        <position position="91"/>
    </location>
    <ligand>
        <name>heme c</name>
        <dbReference type="ChEBI" id="CHEBI:61717"/>
        <label>1</label>
    </ligand>
    <ligandPart>
        <name>Fe</name>
        <dbReference type="ChEBI" id="CHEBI:18248"/>
    </ligandPart>
</feature>
<dbReference type="GO" id="GO:0004130">
    <property type="term" value="F:cytochrome-c peroxidase activity"/>
    <property type="evidence" value="ECO:0007669"/>
    <property type="project" value="TreeGrafter"/>
</dbReference>
<dbReference type="PANTHER" id="PTHR30600">
    <property type="entry name" value="CYTOCHROME C PEROXIDASE-RELATED"/>
    <property type="match status" value="1"/>
</dbReference>
<protein>
    <submittedName>
        <fullName evidence="12">Cytochrome c peroxidase</fullName>
    </submittedName>
</protein>
<evidence type="ECO:0000259" key="11">
    <source>
        <dbReference type="PROSITE" id="PS51007"/>
    </source>
</evidence>
<dbReference type="InterPro" id="IPR009056">
    <property type="entry name" value="Cyt_c-like_dom"/>
</dbReference>
<evidence type="ECO:0000256" key="5">
    <source>
        <dbReference type="ARBA" id="ARBA00022764"/>
    </source>
</evidence>
<accession>A0A1G9E3U6</accession>
<feature type="signal peptide" evidence="10">
    <location>
        <begin position="1"/>
        <end position="26"/>
    </location>
</feature>
<dbReference type="GO" id="GO:0020037">
    <property type="term" value="F:heme binding"/>
    <property type="evidence" value="ECO:0007669"/>
    <property type="project" value="InterPro"/>
</dbReference>
<evidence type="ECO:0000256" key="8">
    <source>
        <dbReference type="PIRSR" id="PIRSR000294-1"/>
    </source>
</evidence>
<evidence type="ECO:0000256" key="3">
    <source>
        <dbReference type="ARBA" id="ARBA00022723"/>
    </source>
</evidence>
<organism evidence="12 13">
    <name type="scientific">Mesorhizobium muleiense</name>
    <dbReference type="NCBI Taxonomy" id="1004279"/>
    <lineage>
        <taxon>Bacteria</taxon>
        <taxon>Pseudomonadati</taxon>
        <taxon>Pseudomonadota</taxon>
        <taxon>Alphaproteobacteria</taxon>
        <taxon>Hyphomicrobiales</taxon>
        <taxon>Phyllobacteriaceae</taxon>
        <taxon>Mesorhizobium</taxon>
    </lineage>
</organism>
<proteinExistence type="predicted"/>
<feature type="binding site" description="covalent" evidence="8">
    <location>
        <position position="270"/>
    </location>
    <ligand>
        <name>heme c</name>
        <dbReference type="ChEBI" id="CHEBI:61717"/>
        <label>2</label>
    </ligand>
</feature>
<dbReference type="AlphaFoldDB" id="A0A1G9E3U6"/>
<feature type="binding site" description="covalent" evidence="8">
    <location>
        <position position="273"/>
    </location>
    <ligand>
        <name>heme c</name>
        <dbReference type="ChEBI" id="CHEBI:61717"/>
        <label>2</label>
    </ligand>
</feature>
<feature type="domain" description="Cytochrome c" evidence="11">
    <location>
        <begin position="255"/>
        <end position="408"/>
    </location>
</feature>
<dbReference type="InterPro" id="IPR026259">
    <property type="entry name" value="MauG/Cytc_peroxidase"/>
</dbReference>
<keyword evidence="6" id="KW-0560">Oxidoreductase</keyword>
<dbReference type="PROSITE" id="PS51007">
    <property type="entry name" value="CYTC"/>
    <property type="match status" value="1"/>
</dbReference>
<dbReference type="GO" id="GO:0046872">
    <property type="term" value="F:metal ion binding"/>
    <property type="evidence" value="ECO:0007669"/>
    <property type="project" value="UniProtKB-KW"/>
</dbReference>
<keyword evidence="4 10" id="KW-0732">Signal</keyword>
<keyword evidence="3 9" id="KW-0479">Metal-binding</keyword>
<dbReference type="GO" id="GO:0009055">
    <property type="term" value="F:electron transfer activity"/>
    <property type="evidence" value="ECO:0007669"/>
    <property type="project" value="InterPro"/>
</dbReference>
<keyword evidence="12" id="KW-0575">Peroxidase</keyword>
<dbReference type="EMBL" id="FNEE01000019">
    <property type="protein sequence ID" value="SDK70782.1"/>
    <property type="molecule type" value="Genomic_DNA"/>
</dbReference>
<keyword evidence="13" id="KW-1185">Reference proteome</keyword>
<evidence type="ECO:0000256" key="9">
    <source>
        <dbReference type="PIRSR" id="PIRSR000294-2"/>
    </source>
</evidence>
<keyword evidence="7 9" id="KW-0408">Iron</keyword>
<dbReference type="PROSITE" id="PS51257">
    <property type="entry name" value="PROKAR_LIPOPROTEIN"/>
    <property type="match status" value="1"/>
</dbReference>
<sequence length="409" mass="43896">MCCSERCSKMNRFSRLFALLAMAVLAGCGKPEFSDAEKKTIASLALSALPPLKADTTNRFADVPAAAALGATLFFDAGMSGDGKVSCSTCHKIDRQFQDDLPRAVGVGRTNRRTMPLAGVAHDAWFFWDGRRDSLWAQALAPLENPLEQAGNRAAYAHYIKARFGERYERIFGPLPDLSNVPANASPLGGDAEKAAWNAMSGAQAEDVNRVFANIGKAIAAFERSIAPPQTRFDRFAAALDTGIQAPQGDDALSPEEILGLKLFIGKANCVTCHNGPRFTDGGFHNTGVPSVANLPPDRGRIDAVRQVEADPFNCFGAFRDGDAGACGELRFMVKAGPELVRAYKTPSLRGAATRAPYMHAGQFSSLEEVVAHYSKAPASVEGLSEIQPLQLSDRERAALVTFLKTLAE</sequence>
<dbReference type="GO" id="GO:0042597">
    <property type="term" value="C:periplasmic space"/>
    <property type="evidence" value="ECO:0007669"/>
    <property type="project" value="UniProtKB-SubCell"/>
</dbReference>
<feature type="binding site" description="axial binding residue" evidence="9">
    <location>
        <position position="274"/>
    </location>
    <ligand>
        <name>heme c</name>
        <dbReference type="ChEBI" id="CHEBI:61717"/>
        <label>2</label>
    </ligand>
    <ligandPart>
        <name>Fe</name>
        <dbReference type="ChEBI" id="CHEBI:18248"/>
    </ligandPart>
</feature>
<evidence type="ECO:0000256" key="10">
    <source>
        <dbReference type="SAM" id="SignalP"/>
    </source>
</evidence>
<dbReference type="Proteomes" id="UP000198894">
    <property type="component" value="Unassembled WGS sequence"/>
</dbReference>
<feature type="binding site" description="covalent" evidence="8">
    <location>
        <position position="90"/>
    </location>
    <ligand>
        <name>heme c</name>
        <dbReference type="ChEBI" id="CHEBI:61717"/>
        <label>1</label>
    </ligand>
</feature>
<comment type="PTM">
    <text evidence="8">Binds 2 heme groups per subunit.</text>
</comment>
<evidence type="ECO:0000313" key="12">
    <source>
        <dbReference type="EMBL" id="SDK70782.1"/>
    </source>
</evidence>
<feature type="chain" id="PRO_5011707325" evidence="10">
    <location>
        <begin position="27"/>
        <end position="409"/>
    </location>
</feature>
<evidence type="ECO:0000256" key="7">
    <source>
        <dbReference type="ARBA" id="ARBA00023004"/>
    </source>
</evidence>
<dbReference type="InterPro" id="IPR051395">
    <property type="entry name" value="Cytochrome_c_Peroxidase/MauG"/>
</dbReference>
<comment type="cofactor">
    <cofactor evidence="8">
        <name>heme</name>
        <dbReference type="ChEBI" id="CHEBI:30413"/>
    </cofactor>
    <text evidence="8">Binds 2 heme groups.</text>
</comment>
<feature type="binding site" description="covalent" evidence="8">
    <location>
        <position position="87"/>
    </location>
    <ligand>
        <name>heme c</name>
        <dbReference type="ChEBI" id="CHEBI:61717"/>
        <label>1</label>
    </ligand>
</feature>
<evidence type="ECO:0000256" key="2">
    <source>
        <dbReference type="ARBA" id="ARBA00022617"/>
    </source>
</evidence>
<evidence type="ECO:0000256" key="6">
    <source>
        <dbReference type="ARBA" id="ARBA00023002"/>
    </source>
</evidence>
<evidence type="ECO:0000313" key="13">
    <source>
        <dbReference type="Proteomes" id="UP000198894"/>
    </source>
</evidence>
<gene>
    <name evidence="12" type="ORF">SAMN05428953_11951</name>
</gene>
<evidence type="ECO:0000256" key="1">
    <source>
        <dbReference type="ARBA" id="ARBA00004418"/>
    </source>
</evidence>
<name>A0A1G9E3U6_9HYPH</name>
<comment type="subcellular location">
    <subcellularLocation>
        <location evidence="1">Periplasm</location>
    </subcellularLocation>
</comment>
<dbReference type="Gene3D" id="1.10.760.10">
    <property type="entry name" value="Cytochrome c-like domain"/>
    <property type="match status" value="2"/>
</dbReference>
<evidence type="ECO:0000256" key="4">
    <source>
        <dbReference type="ARBA" id="ARBA00022729"/>
    </source>
</evidence>
<dbReference type="PIRSF" id="PIRSF000294">
    <property type="entry name" value="Cytochrome-c_peroxidase"/>
    <property type="match status" value="1"/>
</dbReference>
<keyword evidence="5" id="KW-0574">Periplasm</keyword>
<dbReference type="InterPro" id="IPR004852">
    <property type="entry name" value="Di-haem_cyt_c_peroxidsae"/>
</dbReference>
<dbReference type="SUPFAM" id="SSF46626">
    <property type="entry name" value="Cytochrome c"/>
    <property type="match status" value="2"/>
</dbReference>
<dbReference type="InterPro" id="IPR036909">
    <property type="entry name" value="Cyt_c-like_dom_sf"/>
</dbReference>
<keyword evidence="2 8" id="KW-0349">Heme</keyword>
<reference evidence="13" key="1">
    <citation type="submission" date="2016-10" db="EMBL/GenBank/DDBJ databases">
        <authorList>
            <person name="Varghese N."/>
            <person name="Submissions S."/>
        </authorList>
    </citation>
    <scope>NUCLEOTIDE SEQUENCE [LARGE SCALE GENOMIC DNA]</scope>
    <source>
        <strain evidence="13">CGMCC 1.11022</strain>
    </source>
</reference>